<sequence length="48" mass="5413">MTVFQAFSALFNSVNNYRCSGHCSPWNSAALEGRAFKTHKIYTNSHAF</sequence>
<dbReference type="EMBL" id="GBXM01014238">
    <property type="protein sequence ID" value="JAH94339.1"/>
    <property type="molecule type" value="Transcribed_RNA"/>
</dbReference>
<evidence type="ECO:0000313" key="1">
    <source>
        <dbReference type="EMBL" id="JAH94339.1"/>
    </source>
</evidence>
<reference evidence="1" key="1">
    <citation type="submission" date="2014-11" db="EMBL/GenBank/DDBJ databases">
        <authorList>
            <person name="Amaro Gonzalez C."/>
        </authorList>
    </citation>
    <scope>NUCLEOTIDE SEQUENCE</scope>
</reference>
<protein>
    <submittedName>
        <fullName evidence="1">Uncharacterized protein</fullName>
    </submittedName>
</protein>
<reference evidence="1" key="2">
    <citation type="journal article" date="2015" name="Fish Shellfish Immunol.">
        <title>Early steps in the European eel (Anguilla anguilla)-Vibrio vulnificus interaction in the gills: Role of the RtxA13 toxin.</title>
        <authorList>
            <person name="Callol A."/>
            <person name="Pajuelo D."/>
            <person name="Ebbesson L."/>
            <person name="Teles M."/>
            <person name="MacKenzie S."/>
            <person name="Amaro C."/>
        </authorList>
    </citation>
    <scope>NUCLEOTIDE SEQUENCE</scope>
</reference>
<dbReference type="AlphaFoldDB" id="A0A0E9WV90"/>
<proteinExistence type="predicted"/>
<name>A0A0E9WV90_ANGAN</name>
<accession>A0A0E9WV90</accession>
<organism evidence="1">
    <name type="scientific">Anguilla anguilla</name>
    <name type="common">European freshwater eel</name>
    <name type="synonym">Muraena anguilla</name>
    <dbReference type="NCBI Taxonomy" id="7936"/>
    <lineage>
        <taxon>Eukaryota</taxon>
        <taxon>Metazoa</taxon>
        <taxon>Chordata</taxon>
        <taxon>Craniata</taxon>
        <taxon>Vertebrata</taxon>
        <taxon>Euteleostomi</taxon>
        <taxon>Actinopterygii</taxon>
        <taxon>Neopterygii</taxon>
        <taxon>Teleostei</taxon>
        <taxon>Anguilliformes</taxon>
        <taxon>Anguillidae</taxon>
        <taxon>Anguilla</taxon>
    </lineage>
</organism>